<comment type="caution">
    <text evidence="1">The sequence shown here is derived from an EMBL/GenBank/DDBJ whole genome shotgun (WGS) entry which is preliminary data.</text>
</comment>
<dbReference type="EMBL" id="JAUMSQ010000050">
    <property type="protein sequence ID" value="MDO3636011.1"/>
    <property type="molecule type" value="Genomic_DNA"/>
</dbReference>
<reference evidence="1" key="1">
    <citation type="submission" date="2023-07" db="EMBL/GenBank/DDBJ databases">
        <title>Mycolicibacterium sp. nov., a novel bacterial species.</title>
        <authorList>
            <person name="Cao Y."/>
        </authorList>
    </citation>
    <scope>NUCLEOTIDE SEQUENCE</scope>
    <source>
        <strain evidence="1">KC 300</strain>
    </source>
</reference>
<organism evidence="1 2">
    <name type="scientific">Mycolicibacterium arseniciresistens</name>
    <dbReference type="NCBI Taxonomy" id="3062257"/>
    <lineage>
        <taxon>Bacteria</taxon>
        <taxon>Bacillati</taxon>
        <taxon>Actinomycetota</taxon>
        <taxon>Actinomycetes</taxon>
        <taxon>Mycobacteriales</taxon>
        <taxon>Mycobacteriaceae</taxon>
        <taxon>Mycolicibacterium</taxon>
    </lineage>
</organism>
<keyword evidence="2" id="KW-1185">Reference proteome</keyword>
<evidence type="ECO:0000313" key="1">
    <source>
        <dbReference type="EMBL" id="MDO3636011.1"/>
    </source>
</evidence>
<gene>
    <name evidence="1" type="ORF">Q2100_09665</name>
</gene>
<dbReference type="Proteomes" id="UP001168823">
    <property type="component" value="Unassembled WGS sequence"/>
</dbReference>
<proteinExistence type="predicted"/>
<dbReference type="RefSeq" id="WP_302913865.1">
    <property type="nucleotide sequence ID" value="NZ_JAUMSQ010000050.1"/>
</dbReference>
<sequence>MRLAIGTGTDGYDVTPERADALADEFRESARSARDARVASGASPEVA</sequence>
<evidence type="ECO:0000313" key="2">
    <source>
        <dbReference type="Proteomes" id="UP001168823"/>
    </source>
</evidence>
<accession>A0ABT8UFP6</accession>
<protein>
    <submittedName>
        <fullName evidence="1">Uncharacterized protein</fullName>
    </submittedName>
</protein>
<name>A0ABT8UFP6_9MYCO</name>